<dbReference type="AlphaFoldDB" id="A0A9W5AI97"/>
<protein>
    <submittedName>
        <fullName evidence="1">Uncharacterized protein</fullName>
    </submittedName>
</protein>
<evidence type="ECO:0000313" key="2">
    <source>
        <dbReference type="Proteomes" id="UP001141992"/>
    </source>
</evidence>
<dbReference type="RefSeq" id="WP_006473301.1">
    <property type="nucleotide sequence ID" value="NZ_CYTI01000016.1"/>
</dbReference>
<comment type="caution">
    <text evidence="1">The sequence shown here is derived from an EMBL/GenBank/DDBJ whole genome shotgun (WGS) entry which is preliminary data.</text>
</comment>
<name>A0A9W5AI97_ALCXX</name>
<dbReference type="EMBL" id="JAPZVI010000035">
    <property type="protein sequence ID" value="MCZ8405218.1"/>
    <property type="molecule type" value="Genomic_DNA"/>
</dbReference>
<evidence type="ECO:0000313" key="1">
    <source>
        <dbReference type="EMBL" id="MCZ8405218.1"/>
    </source>
</evidence>
<accession>A0A9W5AI97</accession>
<dbReference type="Proteomes" id="UP001141992">
    <property type="component" value="Unassembled WGS sequence"/>
</dbReference>
<organism evidence="1 2">
    <name type="scientific">Alcaligenes xylosoxydans xylosoxydans</name>
    <name type="common">Achromobacter xylosoxidans</name>
    <dbReference type="NCBI Taxonomy" id="85698"/>
    <lineage>
        <taxon>Bacteria</taxon>
        <taxon>Pseudomonadati</taxon>
        <taxon>Pseudomonadota</taxon>
        <taxon>Betaproteobacteria</taxon>
        <taxon>Burkholderiales</taxon>
        <taxon>Alcaligenaceae</taxon>
        <taxon>Achromobacter</taxon>
    </lineage>
</organism>
<sequence>MIDGADCSTVPMLLVIFLAVQPSHSDDFRNTQEPNGLDTDSYSLTVFDDDLMAIR</sequence>
<proteinExistence type="predicted"/>
<reference evidence="1" key="1">
    <citation type="submission" date="2022-12" db="EMBL/GenBank/DDBJ databases">
        <authorList>
            <person name="Voronina O.L."/>
            <person name="Kunda M.S."/>
            <person name="Ryzhova N."/>
            <person name="Aksenova E.I."/>
        </authorList>
    </citation>
    <scope>NUCLEOTIDE SEQUENCE</scope>
    <source>
        <strain evidence="1">SCCH136:Ach223948</strain>
    </source>
</reference>
<gene>
    <name evidence="1" type="ORF">O9570_27460</name>
</gene>